<feature type="domain" description="Methyltransferase type 11" evidence="1">
    <location>
        <begin position="42"/>
        <end position="132"/>
    </location>
</feature>
<proteinExistence type="predicted"/>
<dbReference type="Proteomes" id="UP000614469">
    <property type="component" value="Unassembled WGS sequence"/>
</dbReference>
<dbReference type="InterPro" id="IPR013216">
    <property type="entry name" value="Methyltransf_11"/>
</dbReference>
<gene>
    <name evidence="2" type="ORF">H8E29_16475</name>
</gene>
<evidence type="ECO:0000313" key="2">
    <source>
        <dbReference type="EMBL" id="MBC8336855.1"/>
    </source>
</evidence>
<dbReference type="InterPro" id="IPR029063">
    <property type="entry name" value="SAM-dependent_MTases_sf"/>
</dbReference>
<reference evidence="2 3" key="1">
    <citation type="submission" date="2020-08" db="EMBL/GenBank/DDBJ databases">
        <title>Bridging the membrane lipid divide: bacteria of the FCB group superphylum have the potential to synthesize archaeal ether lipids.</title>
        <authorList>
            <person name="Villanueva L."/>
            <person name="Von Meijenfeldt F.A.B."/>
            <person name="Westbye A.B."/>
            <person name="Yadav S."/>
            <person name="Hopmans E.C."/>
            <person name="Dutilh B.E."/>
            <person name="Sinninghe Damste J.S."/>
        </authorList>
    </citation>
    <scope>NUCLEOTIDE SEQUENCE [LARGE SCALE GENOMIC DNA]</scope>
    <source>
        <strain evidence="2">NIOZ-UU36</strain>
    </source>
</reference>
<keyword evidence="2" id="KW-0489">Methyltransferase</keyword>
<comment type="caution">
    <text evidence="2">The sequence shown here is derived from an EMBL/GenBank/DDBJ whole genome shotgun (WGS) entry which is preliminary data.</text>
</comment>
<dbReference type="AlphaFoldDB" id="A0A8J6TJT0"/>
<dbReference type="Pfam" id="PF08241">
    <property type="entry name" value="Methyltransf_11"/>
    <property type="match status" value="1"/>
</dbReference>
<sequence>MSNLPPKDYIFLHLRDLPYFRALVRGVESEYYQDLDLPSPTLDVGCGDGHFAQLTFDRKIDVGLDPWHGPIHEAGTRDVYDLLIEGDAAQSPFPDRYFASALSNSVLEHIPHLDAVLTETNRTLKAGAPFVFCVPNERYLSELDIPRRLRQIGLKKLADLYTEWFRFISRVEHADGPVVWEKRLNEAGFELVRWWHYFSPQAMRVLEWGHYFGLPSLIVHVLTRKWMLAPTRWNLAFTERFVRKYASVEPVDDGTFTFYIAKKR</sequence>
<dbReference type="GO" id="GO:0008757">
    <property type="term" value="F:S-adenosylmethionine-dependent methyltransferase activity"/>
    <property type="evidence" value="ECO:0007669"/>
    <property type="project" value="InterPro"/>
</dbReference>
<dbReference type="CDD" id="cd02440">
    <property type="entry name" value="AdoMet_MTases"/>
    <property type="match status" value="1"/>
</dbReference>
<accession>A0A8J6TJT0</accession>
<dbReference type="Gene3D" id="3.40.50.150">
    <property type="entry name" value="Vaccinia Virus protein VP39"/>
    <property type="match status" value="1"/>
</dbReference>
<dbReference type="SUPFAM" id="SSF53335">
    <property type="entry name" value="S-adenosyl-L-methionine-dependent methyltransferases"/>
    <property type="match status" value="1"/>
</dbReference>
<keyword evidence="2" id="KW-0808">Transferase</keyword>
<dbReference type="EMBL" id="JACNJN010000201">
    <property type="protein sequence ID" value="MBC8336855.1"/>
    <property type="molecule type" value="Genomic_DNA"/>
</dbReference>
<dbReference type="GO" id="GO:0032259">
    <property type="term" value="P:methylation"/>
    <property type="evidence" value="ECO:0007669"/>
    <property type="project" value="UniProtKB-KW"/>
</dbReference>
<evidence type="ECO:0000313" key="3">
    <source>
        <dbReference type="Proteomes" id="UP000614469"/>
    </source>
</evidence>
<name>A0A8J6TJT0_9CHLR</name>
<evidence type="ECO:0000259" key="1">
    <source>
        <dbReference type="Pfam" id="PF08241"/>
    </source>
</evidence>
<protein>
    <submittedName>
        <fullName evidence="2">Class I SAM-dependent methyltransferase</fullName>
    </submittedName>
</protein>
<organism evidence="2 3">
    <name type="scientific">Candidatus Desulfolinea nitratireducens</name>
    <dbReference type="NCBI Taxonomy" id="2841698"/>
    <lineage>
        <taxon>Bacteria</taxon>
        <taxon>Bacillati</taxon>
        <taxon>Chloroflexota</taxon>
        <taxon>Anaerolineae</taxon>
        <taxon>Anaerolineales</taxon>
        <taxon>Anaerolineales incertae sedis</taxon>
        <taxon>Candidatus Desulfolinea</taxon>
    </lineage>
</organism>